<keyword evidence="2" id="KW-1185">Reference proteome</keyword>
<comment type="caution">
    <text evidence="1">The sequence shown here is derived from an EMBL/GenBank/DDBJ whole genome shotgun (WGS) entry which is preliminary data.</text>
</comment>
<sequence length="80" mass="9254">MNGVWDFRGFRELEKDPEPEFGGFPSQVSAVRLLRMEQGGAFVDLLDDKGKNSGENEMGYVERTLEFRTRDLDDRDIRLV</sequence>
<proteinExistence type="predicted"/>
<name>A0ACC2L9I7_PERAE</name>
<gene>
    <name evidence="1" type="ORF">MRB53_023194</name>
</gene>
<organism evidence="1 2">
    <name type="scientific">Persea americana</name>
    <name type="common">Avocado</name>
    <dbReference type="NCBI Taxonomy" id="3435"/>
    <lineage>
        <taxon>Eukaryota</taxon>
        <taxon>Viridiplantae</taxon>
        <taxon>Streptophyta</taxon>
        <taxon>Embryophyta</taxon>
        <taxon>Tracheophyta</taxon>
        <taxon>Spermatophyta</taxon>
        <taxon>Magnoliopsida</taxon>
        <taxon>Magnoliidae</taxon>
        <taxon>Laurales</taxon>
        <taxon>Lauraceae</taxon>
        <taxon>Persea</taxon>
    </lineage>
</organism>
<dbReference type="Proteomes" id="UP001234297">
    <property type="component" value="Chromosome 7"/>
</dbReference>
<evidence type="ECO:0000313" key="1">
    <source>
        <dbReference type="EMBL" id="KAJ8629871.1"/>
    </source>
</evidence>
<reference evidence="1 2" key="1">
    <citation type="journal article" date="2022" name="Hortic Res">
        <title>A haplotype resolved chromosomal level avocado genome allows analysis of novel avocado genes.</title>
        <authorList>
            <person name="Nath O."/>
            <person name="Fletcher S.J."/>
            <person name="Hayward A."/>
            <person name="Shaw L.M."/>
            <person name="Masouleh A.K."/>
            <person name="Furtado A."/>
            <person name="Henry R.J."/>
            <person name="Mitter N."/>
        </authorList>
    </citation>
    <scope>NUCLEOTIDE SEQUENCE [LARGE SCALE GENOMIC DNA]</scope>
    <source>
        <strain evidence="2">cv. Hass</strain>
    </source>
</reference>
<protein>
    <submittedName>
        <fullName evidence="1">Uncharacterized protein</fullName>
    </submittedName>
</protein>
<dbReference type="EMBL" id="CM056815">
    <property type="protein sequence ID" value="KAJ8629871.1"/>
    <property type="molecule type" value="Genomic_DNA"/>
</dbReference>
<accession>A0ACC2L9I7</accession>
<evidence type="ECO:0000313" key="2">
    <source>
        <dbReference type="Proteomes" id="UP001234297"/>
    </source>
</evidence>